<comment type="cofactor">
    <cofactor evidence="1">
        <name>Mg(2+)</name>
        <dbReference type="ChEBI" id="CHEBI:18420"/>
    </cofactor>
    <text evidence="1">Binds 2 magnesium ions per subunit.</text>
</comment>
<keyword evidence="1" id="KW-0460">Magnesium</keyword>
<feature type="binding site" evidence="1">
    <location>
        <position position="57"/>
    </location>
    <ligand>
        <name>Mg(2+)</name>
        <dbReference type="ChEBI" id="CHEBI:18420"/>
        <label>1</label>
    </ligand>
</feature>
<keyword evidence="3" id="KW-1185">Reference proteome</keyword>
<feature type="binding site" evidence="1">
    <location>
        <position position="58"/>
    </location>
    <ligand>
        <name>Mg(2+)</name>
        <dbReference type="ChEBI" id="CHEBI:18420"/>
        <label>1</label>
    </ligand>
</feature>
<dbReference type="RefSeq" id="WP_131154233.1">
    <property type="nucleotide sequence ID" value="NZ_CP036402.1"/>
</dbReference>
<dbReference type="SUPFAM" id="SSF101478">
    <property type="entry name" value="ADP-ribosylglycohydrolase"/>
    <property type="match status" value="1"/>
</dbReference>
<reference evidence="2 3" key="1">
    <citation type="submission" date="2019-01" db="EMBL/GenBank/DDBJ databases">
        <title>Egibacter rhizosphaerae EGI 80759T.</title>
        <authorList>
            <person name="Chen D.-D."/>
            <person name="Tian Y."/>
            <person name="Jiao J.-Y."/>
            <person name="Zhang X.-T."/>
            <person name="Zhang Y.-G."/>
            <person name="Zhang Y."/>
            <person name="Xiao M."/>
            <person name="Shu W.-S."/>
            <person name="Li W.-J."/>
        </authorList>
    </citation>
    <scope>NUCLEOTIDE SEQUENCE [LARGE SCALE GENOMIC DNA]</scope>
    <source>
        <strain evidence="2 3">EGI 80759</strain>
    </source>
</reference>
<feature type="binding site" evidence="1">
    <location>
        <position position="263"/>
    </location>
    <ligand>
        <name>Mg(2+)</name>
        <dbReference type="ChEBI" id="CHEBI:18420"/>
        <label>1</label>
    </ligand>
</feature>
<dbReference type="EMBL" id="CP036402">
    <property type="protein sequence ID" value="QBI19236.1"/>
    <property type="molecule type" value="Genomic_DNA"/>
</dbReference>
<evidence type="ECO:0000313" key="2">
    <source>
        <dbReference type="EMBL" id="QBI19236.1"/>
    </source>
</evidence>
<dbReference type="InterPro" id="IPR050792">
    <property type="entry name" value="ADP-ribosylglycohydrolase"/>
</dbReference>
<dbReference type="Gene3D" id="1.10.4080.10">
    <property type="entry name" value="ADP-ribosylation/Crystallin J1"/>
    <property type="match status" value="1"/>
</dbReference>
<protein>
    <submittedName>
        <fullName evidence="2">ADP-ribosylglycohydrolase family protein</fullName>
    </submittedName>
</protein>
<accession>A0A411YDJ0</accession>
<feature type="binding site" evidence="1">
    <location>
        <position position="266"/>
    </location>
    <ligand>
        <name>Mg(2+)</name>
        <dbReference type="ChEBI" id="CHEBI:18420"/>
        <label>1</label>
    </ligand>
</feature>
<dbReference type="PANTHER" id="PTHR16222:SF12">
    <property type="entry name" value="ADP-RIBOSYLGLYCOHYDROLASE-RELATED"/>
    <property type="match status" value="1"/>
</dbReference>
<dbReference type="PANTHER" id="PTHR16222">
    <property type="entry name" value="ADP-RIBOSYLGLYCOHYDROLASE"/>
    <property type="match status" value="1"/>
</dbReference>
<feature type="binding site" evidence="1">
    <location>
        <position position="56"/>
    </location>
    <ligand>
        <name>Mg(2+)</name>
        <dbReference type="ChEBI" id="CHEBI:18420"/>
        <label>1</label>
    </ligand>
</feature>
<proteinExistence type="predicted"/>
<sequence>MSPDPERTRQAAPGALLGTLVGDALGAPYEGSPPTTTEKARGRLERALARTPRPYTDDTQMALALAQHLLGHPHVDPDALAAAFRDAFEPWRGYGGGMHRIHDAWECGLPTAQAARVAFAEGSLGNGAAMRIAPIGVRWGHDPERLADVAARSAQPTHVHPVGEDGAVVQARAVGRAVARGGFTPQDLAELAEEAATDELARGLAEAASFEWPASLGDPHVAIADRLGHEVLADRSVPTACWVAATSADPGEAMLRALGVGGDTDTIAAMAVAIRGAADGGEAVPGELVDACEGSPQVRAVADELADAALGGDAA</sequence>
<dbReference type="InterPro" id="IPR005502">
    <property type="entry name" value="Ribosyl_crysJ1"/>
</dbReference>
<dbReference type="GO" id="GO:0016787">
    <property type="term" value="F:hydrolase activity"/>
    <property type="evidence" value="ECO:0007669"/>
    <property type="project" value="UniProtKB-KW"/>
</dbReference>
<gene>
    <name evidence="2" type="ORF">ER308_06565</name>
</gene>
<evidence type="ECO:0000313" key="3">
    <source>
        <dbReference type="Proteomes" id="UP000291469"/>
    </source>
</evidence>
<dbReference type="Proteomes" id="UP000291469">
    <property type="component" value="Chromosome"/>
</dbReference>
<name>A0A411YDJ0_9ACTN</name>
<dbReference type="GO" id="GO:0046872">
    <property type="term" value="F:metal ion binding"/>
    <property type="evidence" value="ECO:0007669"/>
    <property type="project" value="UniProtKB-KW"/>
</dbReference>
<evidence type="ECO:0000256" key="1">
    <source>
        <dbReference type="PIRSR" id="PIRSR605502-1"/>
    </source>
</evidence>
<dbReference type="Pfam" id="PF03747">
    <property type="entry name" value="ADP_ribosyl_GH"/>
    <property type="match status" value="1"/>
</dbReference>
<keyword evidence="1" id="KW-0479">Metal-binding</keyword>
<organism evidence="2 3">
    <name type="scientific">Egibacter rhizosphaerae</name>
    <dbReference type="NCBI Taxonomy" id="1670831"/>
    <lineage>
        <taxon>Bacteria</taxon>
        <taxon>Bacillati</taxon>
        <taxon>Actinomycetota</taxon>
        <taxon>Nitriliruptoria</taxon>
        <taxon>Egibacterales</taxon>
        <taxon>Egibacteraceae</taxon>
        <taxon>Egibacter</taxon>
    </lineage>
</organism>
<feature type="binding site" evidence="1">
    <location>
        <position position="265"/>
    </location>
    <ligand>
        <name>Mg(2+)</name>
        <dbReference type="ChEBI" id="CHEBI:18420"/>
        <label>1</label>
    </ligand>
</feature>
<keyword evidence="2" id="KW-0378">Hydrolase</keyword>
<dbReference type="AlphaFoldDB" id="A0A411YDJ0"/>
<dbReference type="InterPro" id="IPR036705">
    <property type="entry name" value="Ribosyl_crysJ1_sf"/>
</dbReference>
<dbReference type="KEGG" id="erz:ER308_06565"/>
<dbReference type="OrthoDB" id="9798107at2"/>